<evidence type="ECO:0000256" key="1">
    <source>
        <dbReference type="ARBA" id="ARBA00022448"/>
    </source>
</evidence>
<dbReference type="InterPro" id="IPR012292">
    <property type="entry name" value="Globin/Proto"/>
</dbReference>
<dbReference type="GO" id="GO:0005833">
    <property type="term" value="C:hemoglobin complex"/>
    <property type="evidence" value="ECO:0007669"/>
    <property type="project" value="UniProtKB-UniRule"/>
</dbReference>
<dbReference type="GO" id="GO:0020037">
    <property type="term" value="F:heme binding"/>
    <property type="evidence" value="ECO:0007669"/>
    <property type="project" value="UniProtKB-UniRule"/>
</dbReference>
<dbReference type="InterPro" id="IPR014610">
    <property type="entry name" value="Haemoglobin_extracell"/>
</dbReference>
<dbReference type="PIRSF" id="PIRSF036517">
    <property type="entry name" value="Ext_hemo"/>
    <property type="match status" value="1"/>
</dbReference>
<accession>A0AAD9UGP1</accession>
<evidence type="ECO:0000256" key="10">
    <source>
        <dbReference type="SAM" id="SignalP"/>
    </source>
</evidence>
<dbReference type="InterPro" id="IPR009050">
    <property type="entry name" value="Globin-like_sf"/>
</dbReference>
<dbReference type="PROSITE" id="PS01033">
    <property type="entry name" value="GLOBIN"/>
    <property type="match status" value="1"/>
</dbReference>
<evidence type="ECO:0000256" key="6">
    <source>
        <dbReference type="PIRNR" id="PIRNR036517"/>
    </source>
</evidence>
<feature type="domain" description="Globin" evidence="11">
    <location>
        <begin position="22"/>
        <end position="167"/>
    </location>
</feature>
<evidence type="ECO:0000256" key="9">
    <source>
        <dbReference type="RuleBase" id="RU000356"/>
    </source>
</evidence>
<keyword evidence="3 6" id="KW-0561">Oxygen transport</keyword>
<evidence type="ECO:0000256" key="3">
    <source>
        <dbReference type="ARBA" id="ARBA00022621"/>
    </source>
</evidence>
<keyword evidence="8" id="KW-1015">Disulfide bond</keyword>
<dbReference type="EMBL" id="JAODUO010000130">
    <property type="protein sequence ID" value="KAK2188511.1"/>
    <property type="molecule type" value="Genomic_DNA"/>
</dbReference>
<proteinExistence type="inferred from homology"/>
<comment type="caution">
    <text evidence="12">The sequence shown here is derived from an EMBL/GenBank/DDBJ whole genome shotgun (WGS) entry which is preliminary data.</text>
</comment>
<comment type="similarity">
    <text evidence="6 9">Belongs to the globin family.</text>
</comment>
<feature type="binding site" description="proximal binding residue" evidence="7">
    <location>
        <position position="117"/>
    </location>
    <ligand>
        <name>heme b</name>
        <dbReference type="ChEBI" id="CHEBI:60344"/>
    </ligand>
    <ligandPart>
        <name>Fe</name>
        <dbReference type="ChEBI" id="CHEBI:18248"/>
    </ligandPart>
</feature>
<dbReference type="InterPro" id="IPR044399">
    <property type="entry name" value="Mb-like_M"/>
</dbReference>
<sequence length="167" mass="18409">MRRLIQILLVACAVAVARGTMWCSLEDANSVMDSFRQSRNGDNAIAASKGFAAYFAGMMQKYPETTALFTYVNGADVHSPEFRAHSLRVAIGIGICIFALHDPEVLTEITSHLAAQHAAVGGIKVAYFDFIRQLMRATFGQFVDNFNLDAWDNCFDPIIKAITARLD</sequence>
<evidence type="ECO:0000256" key="8">
    <source>
        <dbReference type="PIRSR" id="PIRSR036517-2"/>
    </source>
</evidence>
<dbReference type="GO" id="GO:0019825">
    <property type="term" value="F:oxygen binding"/>
    <property type="evidence" value="ECO:0007669"/>
    <property type="project" value="UniProtKB-UniRule"/>
</dbReference>
<dbReference type="Proteomes" id="UP001209878">
    <property type="component" value="Unassembled WGS sequence"/>
</dbReference>
<keyword evidence="10" id="KW-0732">Signal</keyword>
<keyword evidence="4 6" id="KW-0479">Metal-binding</keyword>
<keyword evidence="13" id="KW-1185">Reference proteome</keyword>
<dbReference type="GO" id="GO:0005506">
    <property type="term" value="F:iron ion binding"/>
    <property type="evidence" value="ECO:0007669"/>
    <property type="project" value="UniProtKB-UniRule"/>
</dbReference>
<evidence type="ECO:0000256" key="4">
    <source>
        <dbReference type="ARBA" id="ARBA00022723"/>
    </source>
</evidence>
<evidence type="ECO:0000259" key="11">
    <source>
        <dbReference type="PROSITE" id="PS01033"/>
    </source>
</evidence>
<evidence type="ECO:0000313" key="13">
    <source>
        <dbReference type="Proteomes" id="UP001209878"/>
    </source>
</evidence>
<reference evidence="12" key="1">
    <citation type="journal article" date="2023" name="Mol. Biol. Evol.">
        <title>Third-Generation Sequencing Reveals the Adaptive Role of the Epigenome in Three Deep-Sea Polychaetes.</title>
        <authorList>
            <person name="Perez M."/>
            <person name="Aroh O."/>
            <person name="Sun Y."/>
            <person name="Lan Y."/>
            <person name="Juniper S.K."/>
            <person name="Young C.R."/>
            <person name="Angers B."/>
            <person name="Qian P.Y."/>
        </authorList>
    </citation>
    <scope>NUCLEOTIDE SEQUENCE</scope>
    <source>
        <strain evidence="12">R07B-5</strain>
    </source>
</reference>
<organism evidence="12 13">
    <name type="scientific">Ridgeia piscesae</name>
    <name type="common">Tubeworm</name>
    <dbReference type="NCBI Taxonomy" id="27915"/>
    <lineage>
        <taxon>Eukaryota</taxon>
        <taxon>Metazoa</taxon>
        <taxon>Spiralia</taxon>
        <taxon>Lophotrochozoa</taxon>
        <taxon>Annelida</taxon>
        <taxon>Polychaeta</taxon>
        <taxon>Sedentaria</taxon>
        <taxon>Canalipalpata</taxon>
        <taxon>Sabellida</taxon>
        <taxon>Siboglinidae</taxon>
        <taxon>Ridgeia</taxon>
    </lineage>
</organism>
<evidence type="ECO:0000256" key="2">
    <source>
        <dbReference type="ARBA" id="ARBA00022617"/>
    </source>
</evidence>
<keyword evidence="1 6" id="KW-0813">Transport</keyword>
<feature type="disulfide bond" evidence="8">
    <location>
        <begin position="23"/>
        <end position="154"/>
    </location>
</feature>
<protein>
    <recommendedName>
        <fullName evidence="6">Extracellular globin</fullName>
    </recommendedName>
</protein>
<gene>
    <name evidence="12" type="ORF">NP493_130g04028</name>
</gene>
<feature type="signal peptide" evidence="10">
    <location>
        <begin position="1"/>
        <end position="19"/>
    </location>
</feature>
<name>A0AAD9UGP1_RIDPI</name>
<evidence type="ECO:0000256" key="7">
    <source>
        <dbReference type="PIRSR" id="PIRSR036517-1"/>
    </source>
</evidence>
<dbReference type="SUPFAM" id="SSF46458">
    <property type="entry name" value="Globin-like"/>
    <property type="match status" value="1"/>
</dbReference>
<dbReference type="GO" id="GO:0005576">
    <property type="term" value="C:extracellular region"/>
    <property type="evidence" value="ECO:0007669"/>
    <property type="project" value="UniProtKB-UniRule"/>
</dbReference>
<keyword evidence="5 6" id="KW-0408">Iron</keyword>
<dbReference type="GO" id="GO:0005344">
    <property type="term" value="F:oxygen carrier activity"/>
    <property type="evidence" value="ECO:0007669"/>
    <property type="project" value="UniProtKB-UniRule"/>
</dbReference>
<evidence type="ECO:0000256" key="5">
    <source>
        <dbReference type="ARBA" id="ARBA00023004"/>
    </source>
</evidence>
<evidence type="ECO:0000313" key="12">
    <source>
        <dbReference type="EMBL" id="KAK2188511.1"/>
    </source>
</evidence>
<dbReference type="InterPro" id="IPR000971">
    <property type="entry name" value="Globin"/>
</dbReference>
<keyword evidence="2 6" id="KW-0349">Heme</keyword>
<dbReference type="CDD" id="cd01040">
    <property type="entry name" value="Mb-like"/>
    <property type="match status" value="1"/>
</dbReference>
<dbReference type="Pfam" id="PF00042">
    <property type="entry name" value="Globin"/>
    <property type="match status" value="1"/>
</dbReference>
<dbReference type="Gene3D" id="1.10.490.10">
    <property type="entry name" value="Globins"/>
    <property type="match status" value="1"/>
</dbReference>
<dbReference type="AlphaFoldDB" id="A0AAD9UGP1"/>
<feature type="chain" id="PRO_5042259906" description="Extracellular globin" evidence="10">
    <location>
        <begin position="20"/>
        <end position="167"/>
    </location>
</feature>